<evidence type="ECO:0000256" key="16">
    <source>
        <dbReference type="ARBA" id="ARBA00049385"/>
    </source>
</evidence>
<comment type="subunit">
    <text evidence="14">Homotrimer; The trimer binds only one molecule of glutathione.</text>
</comment>
<evidence type="ECO:0000256" key="10">
    <source>
        <dbReference type="ARBA" id="ARBA00022989"/>
    </source>
</evidence>
<dbReference type="Pfam" id="PF01124">
    <property type="entry name" value="MAPEG"/>
    <property type="match status" value="1"/>
</dbReference>
<evidence type="ECO:0000256" key="13">
    <source>
        <dbReference type="ARBA" id="ARBA00023136"/>
    </source>
</evidence>
<dbReference type="VEuPathDB" id="FungiDB:AeMF1_011054"/>
<keyword evidence="9" id="KW-0256">Endoplasmic reticulum</keyword>
<sequence length="153" mass="16196">MTSSDIRVAAVCTLVLYVKLVAALLAQGGSKFKSGARAPEDVAYVNRKQTPEEQALFIPPEALEAAKEVENRWNRIVGNDLENIPIGIVVAWVSIAAGGNSTATSALFILFTVCRIVHTLAFANGVFLPRTLAWTVGVLSTLGLAINAVVGAF</sequence>
<evidence type="ECO:0000256" key="17">
    <source>
        <dbReference type="SAM" id="Phobius"/>
    </source>
</evidence>
<dbReference type="InterPro" id="IPR023352">
    <property type="entry name" value="MAPEG-like_dom_sf"/>
</dbReference>
<dbReference type="Gene3D" id="1.20.120.550">
    <property type="entry name" value="Membrane associated eicosanoid/glutathione metabolism-like domain"/>
    <property type="match status" value="1"/>
</dbReference>
<dbReference type="Proteomes" id="UP000481153">
    <property type="component" value="Unassembled WGS sequence"/>
</dbReference>
<keyword evidence="10 17" id="KW-1133">Transmembrane helix</keyword>
<dbReference type="SUPFAM" id="SSF161084">
    <property type="entry name" value="MAPEG domain-like"/>
    <property type="match status" value="1"/>
</dbReference>
<keyword evidence="6" id="KW-0808">Transferase</keyword>
<evidence type="ECO:0000256" key="5">
    <source>
        <dbReference type="ARBA" id="ARBA00012452"/>
    </source>
</evidence>
<dbReference type="EMBL" id="VJMJ01000178">
    <property type="protein sequence ID" value="KAF0728409.1"/>
    <property type="molecule type" value="Genomic_DNA"/>
</dbReference>
<evidence type="ECO:0000256" key="7">
    <source>
        <dbReference type="ARBA" id="ARBA00022692"/>
    </source>
</evidence>
<dbReference type="GO" id="GO:0005789">
    <property type="term" value="C:endoplasmic reticulum membrane"/>
    <property type="evidence" value="ECO:0007669"/>
    <property type="project" value="UniProtKB-SubCell"/>
</dbReference>
<keyword evidence="8" id="KW-1000">Mitochondrion outer membrane</keyword>
<dbReference type="GO" id="GO:0004364">
    <property type="term" value="F:glutathione transferase activity"/>
    <property type="evidence" value="ECO:0007669"/>
    <property type="project" value="UniProtKB-EC"/>
</dbReference>
<dbReference type="PANTHER" id="PTHR10689">
    <property type="entry name" value="MICROSOMAL GLUTATHIONE S-TRANSFERASE 1"/>
    <property type="match status" value="1"/>
</dbReference>
<evidence type="ECO:0000256" key="12">
    <source>
        <dbReference type="ARBA" id="ARBA00023128"/>
    </source>
</evidence>
<dbReference type="GO" id="GO:0005741">
    <property type="term" value="C:mitochondrial outer membrane"/>
    <property type="evidence" value="ECO:0007669"/>
    <property type="project" value="UniProtKB-SubCell"/>
</dbReference>
<keyword evidence="19" id="KW-1185">Reference proteome</keyword>
<evidence type="ECO:0000256" key="9">
    <source>
        <dbReference type="ARBA" id="ARBA00022824"/>
    </source>
</evidence>
<evidence type="ECO:0000256" key="11">
    <source>
        <dbReference type="ARBA" id="ARBA00022990"/>
    </source>
</evidence>
<evidence type="ECO:0000256" key="2">
    <source>
        <dbReference type="ARBA" id="ARBA00004294"/>
    </source>
</evidence>
<comment type="caution">
    <text evidence="18">The sequence shown here is derived from an EMBL/GenBank/DDBJ whole genome shotgun (WGS) entry which is preliminary data.</text>
</comment>
<dbReference type="InterPro" id="IPR001129">
    <property type="entry name" value="Membr-assoc_MAPEG"/>
</dbReference>
<feature type="transmembrane region" description="Helical" evidence="17">
    <location>
        <begin position="132"/>
        <end position="152"/>
    </location>
</feature>
<name>A0A6G0WM80_9STRA</name>
<evidence type="ECO:0000313" key="19">
    <source>
        <dbReference type="Proteomes" id="UP000481153"/>
    </source>
</evidence>
<keyword evidence="7 17" id="KW-0812">Transmembrane</keyword>
<organism evidence="18 19">
    <name type="scientific">Aphanomyces euteiches</name>
    <dbReference type="NCBI Taxonomy" id="100861"/>
    <lineage>
        <taxon>Eukaryota</taxon>
        <taxon>Sar</taxon>
        <taxon>Stramenopiles</taxon>
        <taxon>Oomycota</taxon>
        <taxon>Saprolegniomycetes</taxon>
        <taxon>Saprolegniales</taxon>
        <taxon>Verrucalvaceae</taxon>
        <taxon>Aphanomyces</taxon>
    </lineage>
</organism>
<reference evidence="18 19" key="1">
    <citation type="submission" date="2019-07" db="EMBL/GenBank/DDBJ databases">
        <title>Genomics analysis of Aphanomyces spp. identifies a new class of oomycete effector associated with host adaptation.</title>
        <authorList>
            <person name="Gaulin E."/>
        </authorList>
    </citation>
    <scope>NUCLEOTIDE SEQUENCE [LARGE SCALE GENOMIC DNA]</scope>
    <source>
        <strain evidence="18 19">ATCC 201684</strain>
    </source>
</reference>
<evidence type="ECO:0000256" key="14">
    <source>
        <dbReference type="ARBA" id="ARBA00038540"/>
    </source>
</evidence>
<comment type="catalytic activity">
    <reaction evidence="16">
        <text>RX + glutathione = an S-substituted glutathione + a halide anion + H(+)</text>
        <dbReference type="Rhea" id="RHEA:16437"/>
        <dbReference type="ChEBI" id="CHEBI:15378"/>
        <dbReference type="ChEBI" id="CHEBI:16042"/>
        <dbReference type="ChEBI" id="CHEBI:17792"/>
        <dbReference type="ChEBI" id="CHEBI:57925"/>
        <dbReference type="ChEBI" id="CHEBI:90779"/>
        <dbReference type="EC" id="2.5.1.18"/>
    </reaction>
    <physiologicalReaction direction="left-to-right" evidence="16">
        <dbReference type="Rhea" id="RHEA:16438"/>
    </physiologicalReaction>
</comment>
<keyword evidence="11" id="KW-0007">Acetylation</keyword>
<dbReference type="AlphaFoldDB" id="A0A6G0WM80"/>
<evidence type="ECO:0000256" key="8">
    <source>
        <dbReference type="ARBA" id="ARBA00022787"/>
    </source>
</evidence>
<evidence type="ECO:0000256" key="1">
    <source>
        <dbReference type="ARBA" id="ARBA00003701"/>
    </source>
</evidence>
<keyword evidence="13 17" id="KW-0472">Membrane</keyword>
<proteinExistence type="inferred from homology"/>
<keyword evidence="12" id="KW-0496">Mitochondrion</keyword>
<dbReference type="EC" id="2.5.1.18" evidence="5"/>
<accession>A0A6G0WM80</accession>
<dbReference type="InterPro" id="IPR040162">
    <property type="entry name" value="MGST1-like"/>
</dbReference>
<evidence type="ECO:0000313" key="18">
    <source>
        <dbReference type="EMBL" id="KAF0728409.1"/>
    </source>
</evidence>
<evidence type="ECO:0000256" key="6">
    <source>
        <dbReference type="ARBA" id="ARBA00022679"/>
    </source>
</evidence>
<feature type="transmembrane region" description="Helical" evidence="17">
    <location>
        <begin position="6"/>
        <end position="26"/>
    </location>
</feature>
<evidence type="ECO:0000256" key="3">
    <source>
        <dbReference type="ARBA" id="ARBA00004477"/>
    </source>
</evidence>
<evidence type="ECO:0000256" key="4">
    <source>
        <dbReference type="ARBA" id="ARBA00010459"/>
    </source>
</evidence>
<comment type="subcellular location">
    <subcellularLocation>
        <location evidence="3">Endoplasmic reticulum membrane</location>
        <topology evidence="3">Multi-pass membrane protein</topology>
    </subcellularLocation>
    <subcellularLocation>
        <location evidence="2">Mitochondrion outer membrane</location>
    </subcellularLocation>
</comment>
<dbReference type="PANTHER" id="PTHR10689:SF6">
    <property type="entry name" value="MICROSOMAL GLUTATHIONE S-TRANSFERASE 1"/>
    <property type="match status" value="1"/>
</dbReference>
<evidence type="ECO:0000256" key="15">
    <source>
        <dbReference type="ARBA" id="ARBA00039397"/>
    </source>
</evidence>
<dbReference type="OrthoDB" id="193139at2759"/>
<comment type="function">
    <text evidence="1">Conjugation of reduced glutathione to a wide number of exogenous and endogenous hydrophobic electrophiles.</text>
</comment>
<protein>
    <recommendedName>
        <fullName evidence="15">Microsomal glutathione S-transferase 1</fullName>
        <ecNumber evidence="5">2.5.1.18</ecNumber>
    </recommendedName>
</protein>
<gene>
    <name evidence="18" type="ORF">Ae201684_013773</name>
</gene>
<comment type="similarity">
    <text evidence="4">Belongs to the MAPEG family.</text>
</comment>